<reference evidence="2" key="2">
    <citation type="submission" date="2020-09" db="EMBL/GenBank/DDBJ databases">
        <authorList>
            <person name="Sun Q."/>
            <person name="Zhou Y."/>
        </authorList>
    </citation>
    <scope>NUCLEOTIDE SEQUENCE</scope>
    <source>
        <strain evidence="2">CGMCC 1.7081</strain>
    </source>
</reference>
<dbReference type="InterPro" id="IPR000182">
    <property type="entry name" value="GNAT_dom"/>
</dbReference>
<dbReference type="Proteomes" id="UP000611500">
    <property type="component" value="Unassembled WGS sequence"/>
</dbReference>
<sequence length="162" mass="17462">MTITLSPLPPGRVDLIADLSLPPEQHEFSAPPAQALAEARGRRDGHLIQDGGQVVGFFAIDPDYPEAHDFAEAGSIGLRMFSVDYRHQGRGVASAACRLLRDYLRQEYLQAHACYLTVNHRNPRARAAYLSGGFLDTGADYLGGGVGPQHILRLTLADAPAG</sequence>
<proteinExistence type="predicted"/>
<dbReference type="Pfam" id="PF00583">
    <property type="entry name" value="Acetyltransf_1"/>
    <property type="match status" value="1"/>
</dbReference>
<evidence type="ECO:0000313" key="3">
    <source>
        <dbReference type="Proteomes" id="UP000611500"/>
    </source>
</evidence>
<evidence type="ECO:0000313" key="2">
    <source>
        <dbReference type="EMBL" id="GHG86893.1"/>
    </source>
</evidence>
<accession>A0A8J3H4T4</accession>
<feature type="domain" description="N-acetyltransferase" evidence="1">
    <location>
        <begin position="3"/>
        <end position="158"/>
    </location>
</feature>
<gene>
    <name evidence="2" type="ORF">GCM10010961_14870</name>
</gene>
<comment type="caution">
    <text evidence="2">The sequence shown here is derived from an EMBL/GenBank/DDBJ whole genome shotgun (WGS) entry which is preliminary data.</text>
</comment>
<keyword evidence="3" id="KW-1185">Reference proteome</keyword>
<dbReference type="AlphaFoldDB" id="A0A8J3H4T4"/>
<dbReference type="InterPro" id="IPR016181">
    <property type="entry name" value="Acyl_CoA_acyltransferase"/>
</dbReference>
<dbReference type="Gene3D" id="3.40.630.30">
    <property type="match status" value="1"/>
</dbReference>
<dbReference type="GO" id="GO:0016747">
    <property type="term" value="F:acyltransferase activity, transferring groups other than amino-acyl groups"/>
    <property type="evidence" value="ECO:0007669"/>
    <property type="project" value="InterPro"/>
</dbReference>
<reference evidence="2" key="1">
    <citation type="journal article" date="2014" name="Int. J. Syst. Evol. Microbiol.">
        <title>Complete genome sequence of Corynebacterium casei LMG S-19264T (=DSM 44701T), isolated from a smear-ripened cheese.</title>
        <authorList>
            <consortium name="US DOE Joint Genome Institute (JGI-PGF)"/>
            <person name="Walter F."/>
            <person name="Albersmeier A."/>
            <person name="Kalinowski J."/>
            <person name="Ruckert C."/>
        </authorList>
    </citation>
    <scope>NUCLEOTIDE SEQUENCE</scope>
    <source>
        <strain evidence="2">CGMCC 1.7081</strain>
    </source>
</reference>
<dbReference type="CDD" id="cd04301">
    <property type="entry name" value="NAT_SF"/>
    <property type="match status" value="1"/>
</dbReference>
<name>A0A8J3H4T4_9RHOB</name>
<dbReference type="RefSeq" id="WP_028092978.1">
    <property type="nucleotide sequence ID" value="NZ_BNAP01000004.1"/>
</dbReference>
<evidence type="ECO:0000259" key="1">
    <source>
        <dbReference type="PROSITE" id="PS51186"/>
    </source>
</evidence>
<dbReference type="EMBL" id="BNAP01000004">
    <property type="protein sequence ID" value="GHG86893.1"/>
    <property type="molecule type" value="Genomic_DNA"/>
</dbReference>
<organism evidence="2 3">
    <name type="scientific">Pseudodonghicola xiamenensis</name>
    <dbReference type="NCBI Taxonomy" id="337702"/>
    <lineage>
        <taxon>Bacteria</taxon>
        <taxon>Pseudomonadati</taxon>
        <taxon>Pseudomonadota</taxon>
        <taxon>Alphaproteobacteria</taxon>
        <taxon>Rhodobacterales</taxon>
        <taxon>Paracoccaceae</taxon>
        <taxon>Pseudodonghicola</taxon>
    </lineage>
</organism>
<protein>
    <submittedName>
        <fullName evidence="2">N-acetyltransferase</fullName>
    </submittedName>
</protein>
<dbReference type="PROSITE" id="PS51186">
    <property type="entry name" value="GNAT"/>
    <property type="match status" value="1"/>
</dbReference>
<dbReference type="SUPFAM" id="SSF55729">
    <property type="entry name" value="Acyl-CoA N-acyltransferases (Nat)"/>
    <property type="match status" value="1"/>
</dbReference>